<proteinExistence type="predicted"/>
<keyword evidence="2" id="KW-1185">Reference proteome</keyword>
<sequence length="90" mass="10494">MQQQLSQRSHLMEALDEVKASNQCNMFDRTCVIQAMQNLGYIEEADWLEANKDNYLDILIGEYQQWMQDNEPESLAQQLARETGLKVIVE</sequence>
<protein>
    <recommendedName>
        <fullName evidence="3">Nif11 domain-containing protein</fullName>
    </recommendedName>
</protein>
<name>A0A2A2TMT2_9CYAN</name>
<evidence type="ECO:0008006" key="3">
    <source>
        <dbReference type="Google" id="ProtNLM"/>
    </source>
</evidence>
<gene>
    <name evidence="1" type="ORF">CK510_05330</name>
</gene>
<dbReference type="EMBL" id="NTFS01000035">
    <property type="protein sequence ID" value="PAX59799.1"/>
    <property type="molecule type" value="Genomic_DNA"/>
</dbReference>
<dbReference type="OrthoDB" id="515704at2"/>
<reference evidence="1 2" key="1">
    <citation type="submission" date="2017-08" db="EMBL/GenBank/DDBJ databases">
        <title>Draft genome sequence of filamentous cyanobacterium Calothrix elsteri CCALA 953.</title>
        <authorList>
            <person name="Gagunashvili A.N."/>
            <person name="Elster J."/>
            <person name="Andresson O.S."/>
        </authorList>
    </citation>
    <scope>NUCLEOTIDE SEQUENCE [LARGE SCALE GENOMIC DNA]</scope>
    <source>
        <strain evidence="1 2">CCALA 953</strain>
    </source>
</reference>
<evidence type="ECO:0000313" key="1">
    <source>
        <dbReference type="EMBL" id="PAX59799.1"/>
    </source>
</evidence>
<dbReference type="RefSeq" id="WP_095720698.1">
    <property type="nucleotide sequence ID" value="NZ_NTFS01000035.1"/>
</dbReference>
<accession>A0A2A2TMT2</accession>
<organism evidence="1 2">
    <name type="scientific">Brunnivagina elsteri CCALA 953</name>
    <dbReference type="NCBI Taxonomy" id="987040"/>
    <lineage>
        <taxon>Bacteria</taxon>
        <taxon>Bacillati</taxon>
        <taxon>Cyanobacteriota</taxon>
        <taxon>Cyanophyceae</taxon>
        <taxon>Nostocales</taxon>
        <taxon>Calotrichaceae</taxon>
        <taxon>Brunnivagina</taxon>
    </lineage>
</organism>
<evidence type="ECO:0000313" key="2">
    <source>
        <dbReference type="Proteomes" id="UP000218238"/>
    </source>
</evidence>
<comment type="caution">
    <text evidence="1">The sequence shown here is derived from an EMBL/GenBank/DDBJ whole genome shotgun (WGS) entry which is preliminary data.</text>
</comment>
<dbReference type="AlphaFoldDB" id="A0A2A2TMT2"/>
<dbReference type="Proteomes" id="UP000218238">
    <property type="component" value="Unassembled WGS sequence"/>
</dbReference>